<keyword evidence="1" id="KW-0812">Transmembrane</keyword>
<protein>
    <submittedName>
        <fullName evidence="2">Uncharacterized protein</fullName>
    </submittedName>
</protein>
<dbReference type="AlphaFoldDB" id="Q93IC3"/>
<keyword evidence="1" id="KW-0472">Membrane</keyword>
<name>Q93IC3_STAAU</name>
<keyword evidence="1" id="KW-1133">Transmembrane helix</keyword>
<evidence type="ECO:0000313" key="2">
    <source>
        <dbReference type="EMBL" id="BAB47622.1"/>
    </source>
</evidence>
<sequence>MCSKIIRIIFRFNITYEPSICFFVIHDSCSSFTYIFISIFLFQSHTIFNFFNSLIIKMHVMLFHIFQQINLFYCRNF</sequence>
<accession>Q93IC3</accession>
<organism evidence="2">
    <name type="scientific">Staphylococcus aureus</name>
    <dbReference type="NCBI Taxonomy" id="1280"/>
    <lineage>
        <taxon>Bacteria</taxon>
        <taxon>Bacillati</taxon>
        <taxon>Bacillota</taxon>
        <taxon>Bacilli</taxon>
        <taxon>Bacillales</taxon>
        <taxon>Staphylococcaceae</taxon>
        <taxon>Staphylococcus</taxon>
    </lineage>
</organism>
<feature type="transmembrane region" description="Helical" evidence="1">
    <location>
        <begin position="54"/>
        <end position="73"/>
    </location>
</feature>
<evidence type="ECO:0000256" key="1">
    <source>
        <dbReference type="SAM" id="Phobius"/>
    </source>
</evidence>
<feature type="transmembrane region" description="Helical" evidence="1">
    <location>
        <begin position="20"/>
        <end position="42"/>
    </location>
</feature>
<dbReference type="EMBL" id="AB037671">
    <property type="protein sequence ID" value="BAB47622.1"/>
    <property type="molecule type" value="Genomic_DNA"/>
</dbReference>
<reference evidence="2" key="2">
    <citation type="journal article" date="2003" name="Drug Resist. Updat.">
        <title>Insights on antibiotic resistance of Staphylococcus aureus from its whole genome: genomic island SCC.</title>
        <authorList>
            <person name="Ito T."/>
            <person name="Okuma K."/>
            <person name="Xue M.X."/>
            <person name="Yuzawa H."/>
            <person name="Hiramatsu K."/>
        </authorList>
    </citation>
    <scope>NUCLEOTIDE SEQUENCE</scope>
    <source>
        <strain evidence="2">85/2082</strain>
    </source>
</reference>
<reference evidence="2" key="1">
    <citation type="journal article" date="2001" name="Antimicrob. Agents Chemother.">
        <title>Structural Comparison of Three Types of Staphylococcal Cassette Chromosome mec Integrated in the Chromosome in Methicillin-Resistant Staphylococcus aureus.</title>
        <authorList>
            <person name="Ito T."/>
            <person name="Katayama Y."/>
            <person name="Asada K."/>
            <person name="Mori N."/>
            <person name="Tsutsumimoto K."/>
            <person name="Hiramatsu K."/>
        </authorList>
    </citation>
    <scope>NUCLEOTIDE SEQUENCE</scope>
    <source>
        <strain evidence="2">85/2082</strain>
    </source>
</reference>
<proteinExistence type="predicted"/>